<dbReference type="InterPro" id="IPR011234">
    <property type="entry name" value="Fumarylacetoacetase-like_C"/>
</dbReference>
<evidence type="ECO:0000313" key="5">
    <source>
        <dbReference type="Proteomes" id="UP001220395"/>
    </source>
</evidence>
<keyword evidence="5" id="KW-1185">Reference proteome</keyword>
<keyword evidence="4" id="KW-0378">Hydrolase</keyword>
<accession>A0ABY7TP93</accession>
<sequence length="283" mass="31010">MRLATFSAKADGRPRLGIVTDAGVIALSELPDAPATMIDLIAEWPDWQAAVEALTYRAPTHQLEDVILHAPVPRPGKIMGIGLNYADHVAEATIEAPKEQLWFSKQATSVNDPYGALQLPEVSSALDYEGELVFVVGRRIRHATREEAKAAIFGFCCGNDVTVRDWQFKTSQFTLGKSFDTHAPFGPWIVTSDVLDPHALGIRTLVNGEQRQASNTRYLIYDCYDQIVHLSQAMTLEPGDVIFTGTPGGIGSAMRPQRWLAAGDVVRVEIDGIGMIENVVRPE</sequence>
<proteinExistence type="inferred from homology"/>
<comment type="similarity">
    <text evidence="1">Belongs to the FAH family.</text>
</comment>
<dbReference type="InterPro" id="IPR036663">
    <property type="entry name" value="Fumarylacetoacetase_C_sf"/>
</dbReference>
<keyword evidence="2" id="KW-0479">Metal-binding</keyword>
<organism evidence="4 5">
    <name type="scientific">Sphingomonas naphthae</name>
    <dbReference type="NCBI Taxonomy" id="1813468"/>
    <lineage>
        <taxon>Bacteria</taxon>
        <taxon>Pseudomonadati</taxon>
        <taxon>Pseudomonadota</taxon>
        <taxon>Alphaproteobacteria</taxon>
        <taxon>Sphingomonadales</taxon>
        <taxon>Sphingomonadaceae</taxon>
        <taxon>Sphingomonas</taxon>
    </lineage>
</organism>
<dbReference type="PANTHER" id="PTHR42796:SF4">
    <property type="entry name" value="FUMARYLACETOACETATE HYDROLASE DOMAIN-CONTAINING PROTEIN 2A"/>
    <property type="match status" value="1"/>
</dbReference>
<dbReference type="EMBL" id="CP117411">
    <property type="protein sequence ID" value="WCT74531.1"/>
    <property type="molecule type" value="Genomic_DNA"/>
</dbReference>
<dbReference type="Pfam" id="PF01557">
    <property type="entry name" value="FAA_hydrolase"/>
    <property type="match status" value="1"/>
</dbReference>
<evidence type="ECO:0000313" key="4">
    <source>
        <dbReference type="EMBL" id="WCT74531.1"/>
    </source>
</evidence>
<dbReference type="SUPFAM" id="SSF56529">
    <property type="entry name" value="FAH"/>
    <property type="match status" value="1"/>
</dbReference>
<dbReference type="RefSeq" id="WP_273689608.1">
    <property type="nucleotide sequence ID" value="NZ_CP117411.1"/>
</dbReference>
<gene>
    <name evidence="4" type="ORF">PQ455_04685</name>
</gene>
<dbReference type="GO" id="GO:0016787">
    <property type="term" value="F:hydrolase activity"/>
    <property type="evidence" value="ECO:0007669"/>
    <property type="project" value="UniProtKB-KW"/>
</dbReference>
<evidence type="ECO:0000256" key="1">
    <source>
        <dbReference type="ARBA" id="ARBA00010211"/>
    </source>
</evidence>
<evidence type="ECO:0000259" key="3">
    <source>
        <dbReference type="Pfam" id="PF01557"/>
    </source>
</evidence>
<dbReference type="Gene3D" id="3.90.850.10">
    <property type="entry name" value="Fumarylacetoacetase-like, C-terminal domain"/>
    <property type="match status" value="1"/>
</dbReference>
<feature type="domain" description="Fumarylacetoacetase-like C-terminal" evidence="3">
    <location>
        <begin position="77"/>
        <end position="280"/>
    </location>
</feature>
<dbReference type="Proteomes" id="UP001220395">
    <property type="component" value="Chromosome"/>
</dbReference>
<name>A0ABY7TP93_9SPHN</name>
<dbReference type="PANTHER" id="PTHR42796">
    <property type="entry name" value="FUMARYLACETOACETATE HYDROLASE DOMAIN-CONTAINING PROTEIN 2A-RELATED"/>
    <property type="match status" value="1"/>
</dbReference>
<evidence type="ECO:0000256" key="2">
    <source>
        <dbReference type="ARBA" id="ARBA00022723"/>
    </source>
</evidence>
<reference evidence="4 5" key="1">
    <citation type="submission" date="2023-02" db="EMBL/GenBank/DDBJ databases">
        <title>Genome sequence of Sphingomonas naphthae.</title>
        <authorList>
            <person name="Kim S."/>
            <person name="Heo J."/>
            <person name="Kwon S.-W."/>
        </authorList>
    </citation>
    <scope>NUCLEOTIDE SEQUENCE [LARGE SCALE GENOMIC DNA]</scope>
    <source>
        <strain evidence="4 5">KACC 18716</strain>
    </source>
</reference>
<dbReference type="InterPro" id="IPR051121">
    <property type="entry name" value="FAH"/>
</dbReference>
<protein>
    <submittedName>
        <fullName evidence="4">Fumarylacetoacetate hydrolase family protein</fullName>
    </submittedName>
</protein>